<accession>A0A1F8C3R7</accession>
<evidence type="ECO:0000313" key="1">
    <source>
        <dbReference type="EMBL" id="OGM70937.1"/>
    </source>
</evidence>
<comment type="caution">
    <text evidence="1">The sequence shown here is derived from an EMBL/GenBank/DDBJ whole genome shotgun (WGS) entry which is preliminary data.</text>
</comment>
<gene>
    <name evidence="1" type="ORF">A2975_01540</name>
</gene>
<dbReference type="Proteomes" id="UP000178429">
    <property type="component" value="Unassembled WGS sequence"/>
</dbReference>
<protein>
    <submittedName>
        <fullName evidence="1">Uncharacterized protein</fullName>
    </submittedName>
</protein>
<sequence length="143" mass="16779">MIWDFTPTQVMKGEVNYNLNDFYRDLGKQVKTNYGKYLSGDKFKNCCNLFWLFCHYQAIMLSEEEIAQNLVGFEPPMSKELITMTCELCQEDGKMLGAIYQNLFLKYFSQALKESWGDEEKATSRTLALVNLYINRHVKQWLA</sequence>
<dbReference type="AlphaFoldDB" id="A0A1F8C3R7"/>
<reference evidence="1 2" key="1">
    <citation type="journal article" date="2016" name="Nat. Commun.">
        <title>Thousands of microbial genomes shed light on interconnected biogeochemical processes in an aquifer system.</title>
        <authorList>
            <person name="Anantharaman K."/>
            <person name="Brown C.T."/>
            <person name="Hug L.A."/>
            <person name="Sharon I."/>
            <person name="Castelle C.J."/>
            <person name="Probst A.J."/>
            <person name="Thomas B.C."/>
            <person name="Singh A."/>
            <person name="Wilkins M.J."/>
            <person name="Karaoz U."/>
            <person name="Brodie E.L."/>
            <person name="Williams K.H."/>
            <person name="Hubbard S.S."/>
            <person name="Banfield J.F."/>
        </authorList>
    </citation>
    <scope>NUCLEOTIDE SEQUENCE [LARGE SCALE GENOMIC DNA]</scope>
</reference>
<name>A0A1F8C3R7_9BACT</name>
<proteinExistence type="predicted"/>
<dbReference type="STRING" id="1802525.A2975_01540"/>
<dbReference type="EMBL" id="MGHL01000001">
    <property type="protein sequence ID" value="OGM70937.1"/>
    <property type="molecule type" value="Genomic_DNA"/>
</dbReference>
<organism evidence="1 2">
    <name type="scientific">Candidatus Woesebacteria bacterium RIFCSPLOWO2_01_FULL_44_14</name>
    <dbReference type="NCBI Taxonomy" id="1802525"/>
    <lineage>
        <taxon>Bacteria</taxon>
        <taxon>Candidatus Woeseibacteriota</taxon>
    </lineage>
</organism>
<evidence type="ECO:0000313" key="2">
    <source>
        <dbReference type="Proteomes" id="UP000178429"/>
    </source>
</evidence>